<dbReference type="Gene3D" id="1.10.357.10">
    <property type="entry name" value="Tetracycline Repressor, domain 2"/>
    <property type="match status" value="1"/>
</dbReference>
<comment type="caution">
    <text evidence="8">The sequence shown here is derived from an EMBL/GenBank/DDBJ whole genome shotgun (WGS) entry which is preliminary data.</text>
</comment>
<protein>
    <submittedName>
        <fullName evidence="8">TetR family transcriptional regulator</fullName>
    </submittedName>
</protein>
<reference evidence="8 9" key="1">
    <citation type="submission" date="2018-01" db="EMBL/GenBank/DDBJ databases">
        <title>Draft genome sequence of Jishengella endophytica.</title>
        <authorList>
            <person name="Sahin N."/>
            <person name="Ay H."/>
            <person name="Saygin H."/>
        </authorList>
    </citation>
    <scope>NUCLEOTIDE SEQUENCE [LARGE SCALE GENOMIC DNA]</scope>
    <source>
        <strain evidence="8 9">DSM 45430</strain>
    </source>
</reference>
<evidence type="ECO:0000259" key="7">
    <source>
        <dbReference type="PROSITE" id="PS50977"/>
    </source>
</evidence>
<feature type="domain" description="HTH tetR-type" evidence="7">
    <location>
        <begin position="6"/>
        <end position="66"/>
    </location>
</feature>
<evidence type="ECO:0000313" key="9">
    <source>
        <dbReference type="Proteomes" id="UP000248627"/>
    </source>
</evidence>
<dbReference type="InterPro" id="IPR050109">
    <property type="entry name" value="HTH-type_TetR-like_transc_reg"/>
</dbReference>
<evidence type="ECO:0000256" key="6">
    <source>
        <dbReference type="SAM" id="MobiDB-lite"/>
    </source>
</evidence>
<dbReference type="OrthoDB" id="329481at2"/>
<keyword evidence="9" id="KW-1185">Reference proteome</keyword>
<dbReference type="AlphaFoldDB" id="A0A2W2CNM1"/>
<dbReference type="InterPro" id="IPR001647">
    <property type="entry name" value="HTH_TetR"/>
</dbReference>
<dbReference type="Proteomes" id="UP000248627">
    <property type="component" value="Unassembled WGS sequence"/>
</dbReference>
<name>A0A2W2CNM1_9ACTN</name>
<dbReference type="Gene3D" id="1.10.10.60">
    <property type="entry name" value="Homeodomain-like"/>
    <property type="match status" value="1"/>
</dbReference>
<keyword evidence="2" id="KW-0805">Transcription regulation</keyword>
<dbReference type="GO" id="GO:0045892">
    <property type="term" value="P:negative regulation of DNA-templated transcription"/>
    <property type="evidence" value="ECO:0007669"/>
    <property type="project" value="InterPro"/>
</dbReference>
<feature type="DNA-binding region" description="H-T-H motif" evidence="5">
    <location>
        <begin position="29"/>
        <end position="48"/>
    </location>
</feature>
<evidence type="ECO:0000256" key="5">
    <source>
        <dbReference type="PROSITE-ProRule" id="PRU00335"/>
    </source>
</evidence>
<dbReference type="PANTHER" id="PTHR30055:SF151">
    <property type="entry name" value="TRANSCRIPTIONAL REGULATORY PROTEIN"/>
    <property type="match status" value="1"/>
</dbReference>
<keyword evidence="4" id="KW-0804">Transcription</keyword>
<evidence type="ECO:0000256" key="4">
    <source>
        <dbReference type="ARBA" id="ARBA00023163"/>
    </source>
</evidence>
<dbReference type="PRINTS" id="PR00400">
    <property type="entry name" value="TETREPRESSOR"/>
</dbReference>
<dbReference type="GO" id="GO:0003700">
    <property type="term" value="F:DNA-binding transcription factor activity"/>
    <property type="evidence" value="ECO:0007669"/>
    <property type="project" value="TreeGrafter"/>
</dbReference>
<gene>
    <name evidence="8" type="ORF">C1I93_03280</name>
</gene>
<organism evidence="8 9">
    <name type="scientific">Micromonospora endophytica</name>
    <dbReference type="NCBI Taxonomy" id="515350"/>
    <lineage>
        <taxon>Bacteria</taxon>
        <taxon>Bacillati</taxon>
        <taxon>Actinomycetota</taxon>
        <taxon>Actinomycetes</taxon>
        <taxon>Micromonosporales</taxon>
        <taxon>Micromonosporaceae</taxon>
        <taxon>Micromonospora</taxon>
    </lineage>
</organism>
<dbReference type="InterPro" id="IPR003012">
    <property type="entry name" value="Tet_transcr_reg_TetR"/>
</dbReference>
<feature type="region of interest" description="Disordered" evidence="6">
    <location>
        <begin position="215"/>
        <end position="236"/>
    </location>
</feature>
<evidence type="ECO:0000256" key="2">
    <source>
        <dbReference type="ARBA" id="ARBA00023015"/>
    </source>
</evidence>
<keyword evidence="1" id="KW-0678">Repressor</keyword>
<dbReference type="GO" id="GO:0046677">
    <property type="term" value="P:response to antibiotic"/>
    <property type="evidence" value="ECO:0007669"/>
    <property type="project" value="InterPro"/>
</dbReference>
<dbReference type="EMBL" id="POTX01000012">
    <property type="protein sequence ID" value="PZG00183.1"/>
    <property type="molecule type" value="Genomic_DNA"/>
</dbReference>
<dbReference type="SUPFAM" id="SSF46689">
    <property type="entry name" value="Homeodomain-like"/>
    <property type="match status" value="1"/>
</dbReference>
<sequence>MARRPALTHDRIISAAVRVADRGGVGQVSMRNVGKELGVEAMSLYHHLAGKDALLDGLADWIFTQIELPEPQRPWRQAMAERAESSRRVLSRHPWALGLIESRRSPGAALLRHHDTVLACLRRNGFSIALASHAFSAIDAYVYGFVLTELNLPFDADEGAEGLVDEIRSALPAGEYPHLVEMITHQVLGRNYRYADEFGFGLDLILDSLERHRKSDGDGHLPARSAAGPKPARSGA</sequence>
<dbReference type="PROSITE" id="PS50977">
    <property type="entry name" value="HTH_TETR_2"/>
    <property type="match status" value="1"/>
</dbReference>
<dbReference type="InterPro" id="IPR009057">
    <property type="entry name" value="Homeodomain-like_sf"/>
</dbReference>
<dbReference type="RefSeq" id="WP_111241707.1">
    <property type="nucleotide sequence ID" value="NZ_AP023358.1"/>
</dbReference>
<dbReference type="GO" id="GO:0000976">
    <property type="term" value="F:transcription cis-regulatory region binding"/>
    <property type="evidence" value="ECO:0007669"/>
    <property type="project" value="TreeGrafter"/>
</dbReference>
<accession>A0A2W2CNM1</accession>
<evidence type="ECO:0000256" key="1">
    <source>
        <dbReference type="ARBA" id="ARBA00022491"/>
    </source>
</evidence>
<keyword evidence="3 5" id="KW-0238">DNA-binding</keyword>
<proteinExistence type="predicted"/>
<dbReference type="PANTHER" id="PTHR30055">
    <property type="entry name" value="HTH-TYPE TRANSCRIPTIONAL REGULATOR RUTR"/>
    <property type="match status" value="1"/>
</dbReference>
<dbReference type="Pfam" id="PF00440">
    <property type="entry name" value="TetR_N"/>
    <property type="match status" value="1"/>
</dbReference>
<dbReference type="SUPFAM" id="SSF48498">
    <property type="entry name" value="Tetracyclin repressor-like, C-terminal domain"/>
    <property type="match status" value="1"/>
</dbReference>
<dbReference type="InterPro" id="IPR036271">
    <property type="entry name" value="Tet_transcr_reg_TetR-rel_C_sf"/>
</dbReference>
<dbReference type="InterPro" id="IPR004111">
    <property type="entry name" value="Repressor_TetR_C"/>
</dbReference>
<dbReference type="Pfam" id="PF02909">
    <property type="entry name" value="TetR_C_1"/>
    <property type="match status" value="1"/>
</dbReference>
<evidence type="ECO:0000256" key="3">
    <source>
        <dbReference type="ARBA" id="ARBA00023125"/>
    </source>
</evidence>
<evidence type="ECO:0000313" key="8">
    <source>
        <dbReference type="EMBL" id="PZG00183.1"/>
    </source>
</evidence>